<organism evidence="2 3">
    <name type="scientific">Amycolatopsis albidoflavus</name>
    <dbReference type="NCBI Taxonomy" id="102226"/>
    <lineage>
        <taxon>Bacteria</taxon>
        <taxon>Bacillati</taxon>
        <taxon>Actinomycetota</taxon>
        <taxon>Actinomycetes</taxon>
        <taxon>Pseudonocardiales</taxon>
        <taxon>Pseudonocardiaceae</taxon>
        <taxon>Amycolatopsis</taxon>
    </lineage>
</organism>
<evidence type="ECO:0000259" key="1">
    <source>
        <dbReference type="PROSITE" id="PS50943"/>
    </source>
</evidence>
<reference evidence="3" key="1">
    <citation type="journal article" date="2019" name="Int. J. Syst. Evol. Microbiol.">
        <title>The Global Catalogue of Microorganisms (GCM) 10K type strain sequencing project: providing services to taxonomists for standard genome sequencing and annotation.</title>
        <authorList>
            <consortium name="The Broad Institute Genomics Platform"/>
            <consortium name="The Broad Institute Genome Sequencing Center for Infectious Disease"/>
            <person name="Wu L."/>
            <person name="Ma J."/>
        </authorList>
    </citation>
    <scope>NUCLEOTIDE SEQUENCE [LARGE SCALE GENOMIC DNA]</scope>
    <source>
        <strain evidence="3">CGMCC 4.7638</strain>
    </source>
</reference>
<dbReference type="InterPro" id="IPR010982">
    <property type="entry name" value="Lambda_DNA-bd_dom_sf"/>
</dbReference>
<dbReference type="SUPFAM" id="SSF47413">
    <property type="entry name" value="lambda repressor-like DNA-binding domains"/>
    <property type="match status" value="1"/>
</dbReference>
<protein>
    <submittedName>
        <fullName evidence="2">Helix-turn-helix domain-containing protein</fullName>
    </submittedName>
</protein>
<dbReference type="Pfam" id="PF13560">
    <property type="entry name" value="HTH_31"/>
    <property type="match status" value="1"/>
</dbReference>
<dbReference type="PROSITE" id="PS50943">
    <property type="entry name" value="HTH_CROC1"/>
    <property type="match status" value="1"/>
</dbReference>
<accession>A0ABW5HS33</accession>
<evidence type="ECO:0000313" key="2">
    <source>
        <dbReference type="EMBL" id="MFD2479258.1"/>
    </source>
</evidence>
<dbReference type="Proteomes" id="UP001597542">
    <property type="component" value="Unassembled WGS sequence"/>
</dbReference>
<keyword evidence="3" id="KW-1185">Reference proteome</keyword>
<dbReference type="EMBL" id="JBHUKQ010000003">
    <property type="protein sequence ID" value="MFD2479258.1"/>
    <property type="molecule type" value="Genomic_DNA"/>
</dbReference>
<feature type="domain" description="HTH cro/C1-type" evidence="1">
    <location>
        <begin position="23"/>
        <end position="67"/>
    </location>
</feature>
<dbReference type="RefSeq" id="WP_344281518.1">
    <property type="nucleotide sequence ID" value="NZ_BAAAHV010000021.1"/>
</dbReference>
<proteinExistence type="predicted"/>
<sequence length="83" mass="8857">MSVRVRIRVDALDKIATGQGLRTRYAIAKRLGVSQSTVGRVLDGEQLPGNPFIAATLTGLDVSFDAVFEVENSEQPTPDQAAA</sequence>
<comment type="caution">
    <text evidence="2">The sequence shown here is derived from an EMBL/GenBank/DDBJ whole genome shotgun (WGS) entry which is preliminary data.</text>
</comment>
<gene>
    <name evidence="2" type="ORF">ACFSUT_03145</name>
</gene>
<dbReference type="InterPro" id="IPR001387">
    <property type="entry name" value="Cro/C1-type_HTH"/>
</dbReference>
<evidence type="ECO:0000313" key="3">
    <source>
        <dbReference type="Proteomes" id="UP001597542"/>
    </source>
</evidence>
<dbReference type="Gene3D" id="1.10.260.40">
    <property type="entry name" value="lambda repressor-like DNA-binding domains"/>
    <property type="match status" value="1"/>
</dbReference>
<name>A0ABW5HS33_9PSEU</name>